<dbReference type="Proteomes" id="UP000321832">
    <property type="component" value="Unassembled WGS sequence"/>
</dbReference>
<gene>
    <name evidence="1" type="ORF">FSC37_23065</name>
</gene>
<proteinExistence type="predicted"/>
<sequence length="73" mass="7944">MHGTGQSTRAVRAHSAKALQAGAREGIVRSASATTPIAAMTHWLAALDRRLARLFSILEKGTLEARRIREPRP</sequence>
<evidence type="ECO:0000313" key="1">
    <source>
        <dbReference type="EMBL" id="TXC62066.1"/>
    </source>
</evidence>
<dbReference type="AlphaFoldDB" id="A0A5C6TPB1"/>
<name>A0A5C6TPB1_9BURK</name>
<keyword evidence="2" id="KW-1185">Reference proteome</keyword>
<accession>A0A5C6TPB1</accession>
<reference evidence="1 2" key="1">
    <citation type="submission" date="2019-08" db="EMBL/GenBank/DDBJ databases">
        <authorList>
            <person name="Khan S.A."/>
            <person name="Jeon C.O."/>
            <person name="Jeong S.E."/>
        </authorList>
    </citation>
    <scope>NUCLEOTIDE SEQUENCE [LARGE SCALE GENOMIC DNA]</scope>
    <source>
        <strain evidence="2">IMCC1728</strain>
    </source>
</reference>
<dbReference type="EMBL" id="VOPW01000003">
    <property type="protein sequence ID" value="TXC62066.1"/>
    <property type="molecule type" value="Genomic_DNA"/>
</dbReference>
<protein>
    <submittedName>
        <fullName evidence="1">Uncharacterized protein</fullName>
    </submittedName>
</protein>
<organism evidence="1 2">
    <name type="scientific">Piscinibacter aquaticus</name>
    <dbReference type="NCBI Taxonomy" id="392597"/>
    <lineage>
        <taxon>Bacteria</taxon>
        <taxon>Pseudomonadati</taxon>
        <taxon>Pseudomonadota</taxon>
        <taxon>Betaproteobacteria</taxon>
        <taxon>Burkholderiales</taxon>
        <taxon>Sphaerotilaceae</taxon>
        <taxon>Piscinibacter</taxon>
    </lineage>
</organism>
<evidence type="ECO:0000313" key="2">
    <source>
        <dbReference type="Proteomes" id="UP000321832"/>
    </source>
</evidence>
<comment type="caution">
    <text evidence="1">The sequence shown here is derived from an EMBL/GenBank/DDBJ whole genome shotgun (WGS) entry which is preliminary data.</text>
</comment>